<evidence type="ECO:0000256" key="3">
    <source>
        <dbReference type="ARBA" id="ARBA00023274"/>
    </source>
</evidence>
<proteinExistence type="inferred from homology"/>
<organism evidence="6">
    <name type="scientific">Boodleopsis sp. FL1161</name>
    <dbReference type="NCBI Taxonomy" id="2364084"/>
    <lineage>
        <taxon>Eukaryota</taxon>
        <taxon>Viridiplantae</taxon>
        <taxon>Chlorophyta</taxon>
        <taxon>core chlorophytes</taxon>
        <taxon>Ulvophyceae</taxon>
        <taxon>TCBD clade</taxon>
        <taxon>Bryopsidales</taxon>
        <taxon>Halimedineae</taxon>
        <taxon>Halimedaceae</taxon>
        <taxon>Rhipileae</taxon>
        <taxon>Boodleopsis</taxon>
    </lineage>
</organism>
<dbReference type="CDD" id="cd07026">
    <property type="entry name" value="Ribosomal_L20"/>
    <property type="match status" value="1"/>
</dbReference>
<reference evidence="6" key="1">
    <citation type="submission" date="2018-07" db="EMBL/GenBank/DDBJ databases">
        <authorList>
            <person name="Quirk P.G."/>
            <person name="Krulwich T.A."/>
        </authorList>
    </citation>
    <scope>NUCLEOTIDE SEQUENCE</scope>
</reference>
<dbReference type="GO" id="GO:1990904">
    <property type="term" value="C:ribonucleoprotein complex"/>
    <property type="evidence" value="ECO:0007669"/>
    <property type="project" value="UniProtKB-KW"/>
</dbReference>
<dbReference type="NCBIfam" id="TIGR01032">
    <property type="entry name" value="rplT_bact"/>
    <property type="match status" value="1"/>
</dbReference>
<dbReference type="PRINTS" id="PR00062">
    <property type="entry name" value="RIBOSOMALL20"/>
</dbReference>
<dbReference type="InterPro" id="IPR035566">
    <property type="entry name" value="Ribosomal_protein_bL20_C"/>
</dbReference>
<dbReference type="AlphaFoldDB" id="A0A386AZ88"/>
<dbReference type="GO" id="GO:0003735">
    <property type="term" value="F:structural constituent of ribosome"/>
    <property type="evidence" value="ECO:0007669"/>
    <property type="project" value="InterPro"/>
</dbReference>
<name>A0A386AZ88_9CHLO</name>
<keyword evidence="5" id="KW-0699">rRNA-binding</keyword>
<reference evidence="6" key="2">
    <citation type="journal article" date="2019" name="Mol. Phylogenet. Evol.">
        <title>Reassessment of the classification of bryopsidales (chlorophyta) based on chloroplast phylogenomic analyses.</title>
        <authorList>
            <person name="Cremen M.C."/>
            <person name="Leliaert F."/>
            <person name="West J."/>
            <person name="Lam D.W."/>
            <person name="Shimada S."/>
            <person name="Lopez-Bautista J.M."/>
            <person name="Verbruggen H."/>
        </authorList>
    </citation>
    <scope>NUCLEOTIDE SEQUENCE</scope>
</reference>
<evidence type="ECO:0000256" key="2">
    <source>
        <dbReference type="ARBA" id="ARBA00022980"/>
    </source>
</evidence>
<keyword evidence="6" id="KW-0150">Chloroplast</keyword>
<evidence type="ECO:0000256" key="4">
    <source>
        <dbReference type="RuleBase" id="RU000561"/>
    </source>
</evidence>
<dbReference type="SUPFAM" id="SSF74731">
    <property type="entry name" value="Ribosomal protein L20"/>
    <property type="match status" value="1"/>
</dbReference>
<dbReference type="EMBL" id="MH591102">
    <property type="protein sequence ID" value="AYC64767.1"/>
    <property type="molecule type" value="Genomic_DNA"/>
</dbReference>
<keyword evidence="5" id="KW-0694">RNA-binding</keyword>
<dbReference type="GO" id="GO:0006412">
    <property type="term" value="P:translation"/>
    <property type="evidence" value="ECO:0007669"/>
    <property type="project" value="InterPro"/>
</dbReference>
<dbReference type="Pfam" id="PF00453">
    <property type="entry name" value="Ribosomal_L20"/>
    <property type="match status" value="1"/>
</dbReference>
<keyword evidence="3 4" id="KW-0687">Ribonucleoprotein</keyword>
<gene>
    <name evidence="6" type="primary">rpl20</name>
</gene>
<keyword evidence="2 4" id="KW-0689">Ribosomal protein</keyword>
<dbReference type="PANTHER" id="PTHR10986">
    <property type="entry name" value="39S RIBOSOMAL PROTEIN L20"/>
    <property type="match status" value="1"/>
</dbReference>
<sequence>MTRVKRGQNIRKRHKKKMNTIQKFCGTSSTLYKNANQKLSKSLQTAFIGRRLFKRDYRSLWICRTNAKVRELGFNYHIFSAKKKFAQLVNRKTLAQLVIQDPQIFYYL</sequence>
<protein>
    <recommendedName>
        <fullName evidence="5">50S ribosomal protein L20</fullName>
    </recommendedName>
</protein>
<comment type="similarity">
    <text evidence="1 4">Belongs to the bacterial ribosomal protein bL20 family.</text>
</comment>
<dbReference type="Gene3D" id="1.10.1900.20">
    <property type="entry name" value="Ribosomal protein L20"/>
    <property type="match status" value="1"/>
</dbReference>
<comment type="function">
    <text evidence="5">Binds directly to 23S ribosomal RNA and is necessary for the in vitro assembly process of the 50S ribosomal subunit. It is not involved in the protein synthesizing functions of that subunit.</text>
</comment>
<evidence type="ECO:0000256" key="5">
    <source>
        <dbReference type="RuleBase" id="RU004311"/>
    </source>
</evidence>
<evidence type="ECO:0000313" key="6">
    <source>
        <dbReference type="EMBL" id="AYC64767.1"/>
    </source>
</evidence>
<keyword evidence="6" id="KW-0934">Plastid</keyword>
<dbReference type="GO" id="GO:0019843">
    <property type="term" value="F:rRNA binding"/>
    <property type="evidence" value="ECO:0007669"/>
    <property type="project" value="UniProtKB-KW"/>
</dbReference>
<accession>A0A386AZ88</accession>
<evidence type="ECO:0000256" key="1">
    <source>
        <dbReference type="ARBA" id="ARBA00007698"/>
    </source>
</evidence>
<dbReference type="Gene3D" id="6.10.160.10">
    <property type="match status" value="1"/>
</dbReference>
<dbReference type="GO" id="GO:0005840">
    <property type="term" value="C:ribosome"/>
    <property type="evidence" value="ECO:0007669"/>
    <property type="project" value="UniProtKB-KW"/>
</dbReference>
<geneLocation type="chloroplast" evidence="6"/>
<dbReference type="InterPro" id="IPR005813">
    <property type="entry name" value="Ribosomal_bL20"/>
</dbReference>